<accession>A0A841RMX7</accession>
<dbReference type="AlphaFoldDB" id="A0A841RMX7"/>
<keyword evidence="5" id="KW-1185">Reference proteome</keyword>
<evidence type="ECO:0000313" key="5">
    <source>
        <dbReference type="Proteomes" id="UP000572212"/>
    </source>
</evidence>
<evidence type="ECO:0000256" key="2">
    <source>
        <dbReference type="ARBA" id="ARBA00022801"/>
    </source>
</evidence>
<dbReference type="GO" id="GO:0016787">
    <property type="term" value="F:hydrolase activity"/>
    <property type="evidence" value="ECO:0007669"/>
    <property type="project" value="UniProtKB-KW"/>
</dbReference>
<name>A0A841RMX7_9BACI</name>
<gene>
    <name evidence="4" type="ORF">GGQ92_001308</name>
</gene>
<dbReference type="SUPFAM" id="SSF52266">
    <property type="entry name" value="SGNH hydrolase"/>
    <property type="match status" value="1"/>
</dbReference>
<sequence>MKQVHVYMAGDSTMADYKKYSFPQMGWGQKMSDYFQSTVTIHNHAVNGRSTKSFIDENRWKEMEKQFQPGGYVIIQFGHNDQKEDKERATEPFTTYQQNLRHFIQRTRQFNVTPILATSIARRRFDVEGNLEDTHGDYPKAMRDLAREENITLIDMLKLTEQAIKQLGPEQSKQWFMWSKPDEYEAFPNGAKDDTHLNEMGASKVAGLFVRELRKLEHPLANYLKMTMEG</sequence>
<evidence type="ECO:0000259" key="3">
    <source>
        <dbReference type="Pfam" id="PF13472"/>
    </source>
</evidence>
<proteinExistence type="inferred from homology"/>
<dbReference type="Pfam" id="PF13472">
    <property type="entry name" value="Lipase_GDSL_2"/>
    <property type="match status" value="1"/>
</dbReference>
<dbReference type="InterPro" id="IPR037459">
    <property type="entry name" value="RhgT-like"/>
</dbReference>
<protein>
    <submittedName>
        <fullName evidence="4">Lysophospholipase L1-like esterase</fullName>
    </submittedName>
</protein>
<dbReference type="Proteomes" id="UP000572212">
    <property type="component" value="Unassembled WGS sequence"/>
</dbReference>
<feature type="domain" description="SGNH hydrolase-type esterase" evidence="3">
    <location>
        <begin position="10"/>
        <end position="201"/>
    </location>
</feature>
<organism evidence="4 5">
    <name type="scientific">Gracilibacillus halotolerans</name>
    <dbReference type="NCBI Taxonomy" id="74386"/>
    <lineage>
        <taxon>Bacteria</taxon>
        <taxon>Bacillati</taxon>
        <taxon>Bacillota</taxon>
        <taxon>Bacilli</taxon>
        <taxon>Bacillales</taxon>
        <taxon>Bacillaceae</taxon>
        <taxon>Gracilibacillus</taxon>
    </lineage>
</organism>
<comment type="similarity">
    <text evidence="1">Belongs to the 'GDSL' lipolytic enzyme family.</text>
</comment>
<dbReference type="EMBL" id="JACHON010000003">
    <property type="protein sequence ID" value="MBB6512525.1"/>
    <property type="molecule type" value="Genomic_DNA"/>
</dbReference>
<reference evidence="4 5" key="1">
    <citation type="submission" date="2020-08" db="EMBL/GenBank/DDBJ databases">
        <title>Genomic Encyclopedia of Type Strains, Phase IV (KMG-IV): sequencing the most valuable type-strain genomes for metagenomic binning, comparative biology and taxonomic classification.</title>
        <authorList>
            <person name="Goeker M."/>
        </authorList>
    </citation>
    <scope>NUCLEOTIDE SEQUENCE [LARGE SCALE GENOMIC DNA]</scope>
    <source>
        <strain evidence="4 5">DSM 11805</strain>
    </source>
</reference>
<dbReference type="RefSeq" id="WP_343068778.1">
    <property type="nucleotide sequence ID" value="NZ_BAAACU010000058.1"/>
</dbReference>
<dbReference type="InterPro" id="IPR036514">
    <property type="entry name" value="SGNH_hydro_sf"/>
</dbReference>
<dbReference type="PANTHER" id="PTHR43695:SF1">
    <property type="entry name" value="RHAMNOGALACTURONAN ACETYLESTERASE"/>
    <property type="match status" value="1"/>
</dbReference>
<dbReference type="PANTHER" id="PTHR43695">
    <property type="entry name" value="PUTATIVE (AFU_ORTHOLOGUE AFUA_2G17250)-RELATED"/>
    <property type="match status" value="1"/>
</dbReference>
<dbReference type="InterPro" id="IPR013830">
    <property type="entry name" value="SGNH_hydro"/>
</dbReference>
<comment type="caution">
    <text evidence="4">The sequence shown here is derived from an EMBL/GenBank/DDBJ whole genome shotgun (WGS) entry which is preliminary data.</text>
</comment>
<dbReference type="Gene3D" id="3.40.50.1110">
    <property type="entry name" value="SGNH hydrolase"/>
    <property type="match status" value="1"/>
</dbReference>
<evidence type="ECO:0000313" key="4">
    <source>
        <dbReference type="EMBL" id="MBB6512525.1"/>
    </source>
</evidence>
<keyword evidence="2" id="KW-0378">Hydrolase</keyword>
<evidence type="ECO:0000256" key="1">
    <source>
        <dbReference type="ARBA" id="ARBA00008668"/>
    </source>
</evidence>
<dbReference type="CDD" id="cd01821">
    <property type="entry name" value="Rhamnogalacturan_acetylesterase_like"/>
    <property type="match status" value="1"/>
</dbReference>